<gene>
    <name evidence="2" type="ORF">F7D08_0644</name>
</gene>
<dbReference type="RefSeq" id="WP_152209266.1">
    <property type="nucleotide sequence ID" value="NZ_WBVS01000002.1"/>
</dbReference>
<keyword evidence="3" id="KW-1185">Reference proteome</keyword>
<dbReference type="GO" id="GO:0016646">
    <property type="term" value="F:oxidoreductase activity, acting on the CH-NH group of donors, NAD or NADP as acceptor"/>
    <property type="evidence" value="ECO:0007669"/>
    <property type="project" value="TreeGrafter"/>
</dbReference>
<evidence type="ECO:0000259" key="1">
    <source>
        <dbReference type="Pfam" id="PF13460"/>
    </source>
</evidence>
<dbReference type="CDD" id="cd05244">
    <property type="entry name" value="BVR-B_like_SDR_a"/>
    <property type="match status" value="1"/>
</dbReference>
<dbReference type="PANTHER" id="PTHR43355:SF2">
    <property type="entry name" value="FLAVIN REDUCTASE (NADPH)"/>
    <property type="match status" value="1"/>
</dbReference>
<dbReference type="Proteomes" id="UP000468413">
    <property type="component" value="Unassembled WGS sequence"/>
</dbReference>
<dbReference type="InterPro" id="IPR036291">
    <property type="entry name" value="NAD(P)-bd_dom_sf"/>
</dbReference>
<reference evidence="2 3" key="1">
    <citation type="submission" date="2019-09" db="EMBL/GenBank/DDBJ databases">
        <title>Characterization of the phylogenetic diversity of two novel species belonging to the genus Bifidobacterium: Bifidobacterium cebidarum sp. nov. and Bifidobacterium leontopitheci sp. nov.</title>
        <authorList>
            <person name="Lugli G.A."/>
            <person name="Duranti S."/>
            <person name="Milani C."/>
            <person name="Turroni F."/>
            <person name="Ventura M."/>
        </authorList>
    </citation>
    <scope>NUCLEOTIDE SEQUENCE [LARGE SCALE GENOMIC DNA]</scope>
    <source>
        <strain evidence="2 3">LMG 31469</strain>
    </source>
</reference>
<sequence>MTNRIAVVAANGKSGRLIVQEAVDRGLDVTAAVRGDNKTAAPHVIAKDLFDLTAADLAGFDVVVDAFGTWAPESLPLHSASLKHLADILSGTDTRLIVVGGAGSLYVDPEHTTQLYDTEGFPEEYKPLAKAQGKALAELRERDDVKWTFVSPAADFRADGPRTGAYALTGEEFSVNESTGESAISYADYAIAIVDEAVAAPANAHVGERISVRW</sequence>
<dbReference type="SUPFAM" id="SSF51735">
    <property type="entry name" value="NAD(P)-binding Rossmann-fold domains"/>
    <property type="match status" value="1"/>
</dbReference>
<dbReference type="Gene3D" id="3.40.50.720">
    <property type="entry name" value="NAD(P)-binding Rossmann-like Domain"/>
    <property type="match status" value="1"/>
</dbReference>
<accession>A0A6I1GBD7</accession>
<dbReference type="InterPro" id="IPR051606">
    <property type="entry name" value="Polyketide_Oxido-like"/>
</dbReference>
<feature type="domain" description="NAD(P)-binding" evidence="1">
    <location>
        <begin position="10"/>
        <end position="195"/>
    </location>
</feature>
<evidence type="ECO:0000313" key="2">
    <source>
        <dbReference type="EMBL" id="KAB7788910.1"/>
    </source>
</evidence>
<proteinExistence type="predicted"/>
<name>A0A6I1GBD7_9BIFI</name>
<dbReference type="PANTHER" id="PTHR43355">
    <property type="entry name" value="FLAVIN REDUCTASE (NADPH)"/>
    <property type="match status" value="1"/>
</dbReference>
<organism evidence="2 3">
    <name type="scientific">Bifidobacterium cebidarum</name>
    <dbReference type="NCBI Taxonomy" id="2650773"/>
    <lineage>
        <taxon>Bacteria</taxon>
        <taxon>Bacillati</taxon>
        <taxon>Actinomycetota</taxon>
        <taxon>Actinomycetes</taxon>
        <taxon>Bifidobacteriales</taxon>
        <taxon>Bifidobacteriaceae</taxon>
        <taxon>Bifidobacterium</taxon>
    </lineage>
</organism>
<dbReference type="AlphaFoldDB" id="A0A6I1GBD7"/>
<evidence type="ECO:0000313" key="3">
    <source>
        <dbReference type="Proteomes" id="UP000468413"/>
    </source>
</evidence>
<dbReference type="Pfam" id="PF13460">
    <property type="entry name" value="NAD_binding_10"/>
    <property type="match status" value="1"/>
</dbReference>
<comment type="caution">
    <text evidence="2">The sequence shown here is derived from an EMBL/GenBank/DDBJ whole genome shotgun (WGS) entry which is preliminary data.</text>
</comment>
<dbReference type="InterPro" id="IPR016040">
    <property type="entry name" value="NAD(P)-bd_dom"/>
</dbReference>
<dbReference type="EMBL" id="WBVS01000002">
    <property type="protein sequence ID" value="KAB7788910.1"/>
    <property type="molecule type" value="Genomic_DNA"/>
</dbReference>
<protein>
    <submittedName>
        <fullName evidence="2">Dihydrodipicolinate reductase</fullName>
    </submittedName>
</protein>